<accession>A0A329VCG0</accession>
<dbReference type="AlphaFoldDB" id="A0A329VCG0"/>
<evidence type="ECO:0000313" key="1">
    <source>
        <dbReference type="EMBL" id="RAW86140.1"/>
    </source>
</evidence>
<name>A0A329VCG0_9GAMM</name>
<dbReference type="EMBL" id="NSCI01000031">
    <property type="protein sequence ID" value="RAW86140.1"/>
    <property type="molecule type" value="Genomic_DNA"/>
</dbReference>
<dbReference type="Proteomes" id="UP000250870">
    <property type="component" value="Unassembled WGS sequence"/>
</dbReference>
<comment type="caution">
    <text evidence="1">The sequence shown here is derived from an EMBL/GenBank/DDBJ whole genome shotgun (WGS) entry which is preliminary data.</text>
</comment>
<reference evidence="1 2" key="1">
    <citation type="journal article" date="2018" name="Int. J. Syst. Evol. Microbiol.">
        <title>Whole-genome-based revisit of Photorhabdus phylogeny: proposal for the elevation of most Photorhabdus subspecies to the species level and description of one novel species Photorhabdus bodei sp. nov., and one novel subspecies Photorhabdus laumondii subsp. clarkei subsp. nov.</title>
        <authorList>
            <person name="Machado R.A.R."/>
            <person name="Wuthrich D."/>
            <person name="Kuhnert P."/>
            <person name="Arce C.C.M."/>
            <person name="Thonen L."/>
            <person name="Ruiz C."/>
            <person name="Zhang X."/>
            <person name="Robert C.A.M."/>
            <person name="Karimi J."/>
            <person name="Kamali S."/>
            <person name="Ma J."/>
            <person name="Bruggmann R."/>
            <person name="Erb M."/>
        </authorList>
    </citation>
    <scope>NUCLEOTIDE SEQUENCE [LARGE SCALE GENOMIC DNA]</scope>
    <source>
        <strain evidence="1 2">BOJ-47</strain>
    </source>
</reference>
<sequence>MPPGWRKSIPAEALLHLRQRLSPKSPERASQVAEMSELYGLSTTSVYRAFNDLLKPHAVHWLDHGQSRILLRQDMERYCELVAALKFRITNRKGRHLPTRRAIELLENYDADTEQGHIQAPKSIPWNMTGSSGLFSTG</sequence>
<proteinExistence type="predicted"/>
<evidence type="ECO:0000313" key="2">
    <source>
        <dbReference type="Proteomes" id="UP000250870"/>
    </source>
</evidence>
<protein>
    <submittedName>
        <fullName evidence="1">Uncharacterized protein</fullName>
    </submittedName>
</protein>
<organism evidence="1 2">
    <name type="scientific">Photorhabdus laumondii subsp. clarkei</name>
    <dbReference type="NCBI Taxonomy" id="2029685"/>
    <lineage>
        <taxon>Bacteria</taxon>
        <taxon>Pseudomonadati</taxon>
        <taxon>Pseudomonadota</taxon>
        <taxon>Gammaproteobacteria</taxon>
        <taxon>Enterobacterales</taxon>
        <taxon>Morganellaceae</taxon>
        <taxon>Photorhabdus</taxon>
    </lineage>
</organism>
<gene>
    <name evidence="1" type="ORF">CKY01_18495</name>
</gene>
<dbReference type="RefSeq" id="WP_113026729.1">
    <property type="nucleotide sequence ID" value="NZ_CAWNWQ010000031.1"/>
</dbReference>